<feature type="compositionally biased region" description="Low complexity" evidence="1">
    <location>
        <begin position="141"/>
        <end position="153"/>
    </location>
</feature>
<dbReference type="AlphaFoldDB" id="A0AAW1AMC2"/>
<comment type="caution">
    <text evidence="2">The sequence shown here is derived from an EMBL/GenBank/DDBJ whole genome shotgun (WGS) entry which is preliminary data.</text>
</comment>
<gene>
    <name evidence="2" type="ORF">NXF25_018350</name>
</gene>
<proteinExistence type="predicted"/>
<evidence type="ECO:0000313" key="3">
    <source>
        <dbReference type="Proteomes" id="UP001474421"/>
    </source>
</evidence>
<feature type="compositionally biased region" description="Basic and acidic residues" evidence="1">
    <location>
        <begin position="92"/>
        <end position="115"/>
    </location>
</feature>
<feature type="compositionally biased region" description="Basic and acidic residues" evidence="1">
    <location>
        <begin position="124"/>
        <end position="135"/>
    </location>
</feature>
<evidence type="ECO:0000313" key="2">
    <source>
        <dbReference type="EMBL" id="KAK9391020.1"/>
    </source>
</evidence>
<name>A0AAW1AMC2_CROAD</name>
<protein>
    <submittedName>
        <fullName evidence="2">EPR1: Proline-rich extensin-like EPR1</fullName>
    </submittedName>
</protein>
<feature type="region of interest" description="Disordered" evidence="1">
    <location>
        <begin position="91"/>
        <end position="159"/>
    </location>
</feature>
<keyword evidence="3" id="KW-1185">Reference proteome</keyword>
<dbReference type="EMBL" id="JAOTOJ010000019">
    <property type="protein sequence ID" value="KAK9391020.1"/>
    <property type="molecule type" value="Genomic_DNA"/>
</dbReference>
<organism evidence="2 3">
    <name type="scientific">Crotalus adamanteus</name>
    <name type="common">Eastern diamondback rattlesnake</name>
    <dbReference type="NCBI Taxonomy" id="8729"/>
    <lineage>
        <taxon>Eukaryota</taxon>
        <taxon>Metazoa</taxon>
        <taxon>Chordata</taxon>
        <taxon>Craniata</taxon>
        <taxon>Vertebrata</taxon>
        <taxon>Euteleostomi</taxon>
        <taxon>Lepidosauria</taxon>
        <taxon>Squamata</taxon>
        <taxon>Bifurcata</taxon>
        <taxon>Unidentata</taxon>
        <taxon>Episquamata</taxon>
        <taxon>Toxicofera</taxon>
        <taxon>Serpentes</taxon>
        <taxon>Colubroidea</taxon>
        <taxon>Viperidae</taxon>
        <taxon>Crotalinae</taxon>
        <taxon>Crotalus</taxon>
    </lineage>
</organism>
<accession>A0AAW1AMC2</accession>
<reference evidence="2 3" key="1">
    <citation type="journal article" date="2024" name="Proc. Natl. Acad. Sci. U.S.A.">
        <title>The genetic regulatory architecture and epigenomic basis for age-related changes in rattlesnake venom.</title>
        <authorList>
            <person name="Hogan M.P."/>
            <person name="Holding M.L."/>
            <person name="Nystrom G.S."/>
            <person name="Colston T.J."/>
            <person name="Bartlett D.A."/>
            <person name="Mason A.J."/>
            <person name="Ellsworth S.A."/>
            <person name="Rautsaw R.M."/>
            <person name="Lawrence K.C."/>
            <person name="Strickland J.L."/>
            <person name="He B."/>
            <person name="Fraser P."/>
            <person name="Margres M.J."/>
            <person name="Gilbert D.M."/>
            <person name="Gibbs H.L."/>
            <person name="Parkinson C.L."/>
            <person name="Rokyta D.R."/>
        </authorList>
    </citation>
    <scope>NUCLEOTIDE SEQUENCE [LARGE SCALE GENOMIC DNA]</scope>
    <source>
        <strain evidence="2">DRR0105</strain>
    </source>
</reference>
<evidence type="ECO:0000256" key="1">
    <source>
        <dbReference type="SAM" id="MobiDB-lite"/>
    </source>
</evidence>
<dbReference type="Proteomes" id="UP001474421">
    <property type="component" value="Unassembled WGS sequence"/>
</dbReference>
<sequence>MPFDSPHKSNKEVTAAHFFCIQPLDEVSLSGCVHPAHHEMLSLSSAPDPRIFFEDPSIMDFIHFDNAHPHREYYRRTRIFEMIELPFSPGSKESECPLHNHVHPGTEHSQEDPEKTTSPSSSEPKNEEKLERVHDDDDENVASNGNSNNLSASKDPDDSAATMYTCTVEYQWSPMLKYCTMEELGYQPLNLL</sequence>